<evidence type="ECO:0000256" key="1">
    <source>
        <dbReference type="ARBA" id="ARBA00009670"/>
    </source>
</evidence>
<dbReference type="AlphaFoldDB" id="A0A061R4Y1"/>
<accession>A0A061R4Y1</accession>
<dbReference type="Gene3D" id="1.10.510.10">
    <property type="entry name" value="Transferase(Phosphotransferase) domain 1"/>
    <property type="match status" value="1"/>
</dbReference>
<dbReference type="InterPro" id="IPR004147">
    <property type="entry name" value="ABC1_dom"/>
</dbReference>
<dbReference type="CDD" id="cd05121">
    <property type="entry name" value="ABC1_ADCK3-like"/>
    <property type="match status" value="1"/>
</dbReference>
<dbReference type="SUPFAM" id="SSF56112">
    <property type="entry name" value="Protein kinase-like (PK-like)"/>
    <property type="match status" value="1"/>
</dbReference>
<sequence length="845" mass="93351">MHVAGSVNFAVLGKKSTTFCHMKALCSLTISRFRCCEVSDRCCSRGQRRVRLFKPSQRKGLFFAAASNGDIVCSESSRSIKPFRKWGRNLDNLLQYRSVEALEEVVSDTEVSYEKKVAWLKNYYALRPVTVGSRLIQVMVNGARVAITWLLEERLPADAPRTRGEVLRDALSDLGPVFVKIGQTLATRPDLIGDEAALHLTQLQEKNTAFPSEQAFSTIRDEFAWRGPIAGNHLESISSPGEAPLFEELTEEPIAAASLGQVYKGKIRRPGGALMPVAVKVMRPRVARQIALDVHVIRICLRWLQMYWGTEAELPNISNEVGAGLFRELDYHEEARNVEEFRSAHALQGFLMIPRTFPDLTTKRVLCMEWIDGKRKAQLSDREKLAMVKMGVDCCMAQLLLTGIIHADPHDGNMMLCSEEQLCLLDFGLITRITVEQQEAMAAAILHTLGEDWPALVEDMKIMGLLPEVPAIWVDPKTQQAVSPLEKGVWKEMPEEEFTAVFTETMTRGGTQRSFSQITEQLCELGSGYRVNLPTWLVLIIRAMLTLDGFAAAMDYNPIEAAYPHAIRRALSPVTQRGRDALRAAVLTPEGDVRWARLANLLGNDDALREASAANAARALKASEQALPSGSSQHIDSAAEAKRVVMELMISTEGKALRRLIYTANTRSILQRLLARDVLRAAVQQSRSVVPLVRQIATQLEARVADSIGRLAGFLRRGSERDSQCRNHLERSSWRAAAVYGVLARHHGKQLFSCGPKGIAAALGLTVAATLIGTVATVMAAVNGILRAVAALRSFTFGSKPHARGRAMQQRAAHEDVARRSQASAPAFTFDPSNVFSSRQHGMLS</sequence>
<reference evidence="4" key="1">
    <citation type="submission" date="2014-05" db="EMBL/GenBank/DDBJ databases">
        <title>The transcriptome of the halophilic microalga Tetraselmis sp. GSL018 isolated from the Great Salt Lake, Utah.</title>
        <authorList>
            <person name="Jinkerson R.E."/>
            <person name="D'Adamo S."/>
            <person name="Posewitz M.C."/>
        </authorList>
    </citation>
    <scope>NUCLEOTIDE SEQUENCE</scope>
    <source>
        <strain evidence="4">GSL018</strain>
    </source>
</reference>
<organism evidence="4">
    <name type="scientific">Tetraselmis sp. GSL018</name>
    <dbReference type="NCBI Taxonomy" id="582737"/>
    <lineage>
        <taxon>Eukaryota</taxon>
        <taxon>Viridiplantae</taxon>
        <taxon>Chlorophyta</taxon>
        <taxon>core chlorophytes</taxon>
        <taxon>Chlorodendrophyceae</taxon>
        <taxon>Chlorodendrales</taxon>
        <taxon>Chlorodendraceae</taxon>
        <taxon>Tetraselmis</taxon>
    </lineage>
</organism>
<proteinExistence type="inferred from homology"/>
<dbReference type="EMBL" id="GBEZ01021153">
    <property type="protein sequence ID" value="JAC65576.1"/>
    <property type="molecule type" value="Transcribed_RNA"/>
</dbReference>
<evidence type="ECO:0000256" key="2">
    <source>
        <dbReference type="SAM" id="Phobius"/>
    </source>
</evidence>
<gene>
    <name evidence="4" type="ORF">TSPGSL018_15726</name>
</gene>
<keyword evidence="2" id="KW-1133">Transmembrane helix</keyword>
<dbReference type="Pfam" id="PF03109">
    <property type="entry name" value="ABC1"/>
    <property type="match status" value="1"/>
</dbReference>
<name>A0A061R4Y1_9CHLO</name>
<feature type="domain" description="ABC1 atypical kinase-like" evidence="3">
    <location>
        <begin position="245"/>
        <end position="458"/>
    </location>
</feature>
<keyword evidence="2" id="KW-0472">Membrane</keyword>
<evidence type="ECO:0000313" key="4">
    <source>
        <dbReference type="EMBL" id="JAC65576.1"/>
    </source>
</evidence>
<dbReference type="PANTHER" id="PTHR10566">
    <property type="entry name" value="CHAPERONE-ACTIVITY OF BC1 COMPLEX CABC1 -RELATED"/>
    <property type="match status" value="1"/>
</dbReference>
<comment type="similarity">
    <text evidence="1">Belongs to the protein kinase superfamily. ADCK protein kinase family.</text>
</comment>
<keyword evidence="2" id="KW-0812">Transmembrane</keyword>
<protein>
    <recommendedName>
        <fullName evidence="3">ABC1 atypical kinase-like domain-containing protein</fullName>
    </recommendedName>
</protein>
<dbReference type="PANTHER" id="PTHR10566:SF123">
    <property type="entry name" value="PROTEIN KINASE SUPERFAMILY PROTEIN"/>
    <property type="match status" value="1"/>
</dbReference>
<feature type="transmembrane region" description="Helical" evidence="2">
    <location>
        <begin position="759"/>
        <end position="786"/>
    </location>
</feature>
<evidence type="ECO:0000259" key="3">
    <source>
        <dbReference type="Pfam" id="PF03109"/>
    </source>
</evidence>
<dbReference type="InterPro" id="IPR011009">
    <property type="entry name" value="Kinase-like_dom_sf"/>
</dbReference>
<dbReference type="InterPro" id="IPR050154">
    <property type="entry name" value="UbiB_kinase"/>
</dbReference>